<accession>A0A5N6UZS8</accession>
<evidence type="ECO:0000313" key="2">
    <source>
        <dbReference type="Proteomes" id="UP000326950"/>
    </source>
</evidence>
<organism evidence="1 2">
    <name type="scientific">Aspergillus tamarii</name>
    <dbReference type="NCBI Taxonomy" id="41984"/>
    <lineage>
        <taxon>Eukaryota</taxon>
        <taxon>Fungi</taxon>
        <taxon>Dikarya</taxon>
        <taxon>Ascomycota</taxon>
        <taxon>Pezizomycotina</taxon>
        <taxon>Eurotiomycetes</taxon>
        <taxon>Eurotiomycetidae</taxon>
        <taxon>Eurotiales</taxon>
        <taxon>Aspergillaceae</taxon>
        <taxon>Aspergillus</taxon>
        <taxon>Aspergillus subgen. Circumdati</taxon>
    </lineage>
</organism>
<protein>
    <submittedName>
        <fullName evidence="1">Uncharacterized protein</fullName>
    </submittedName>
</protein>
<proteinExistence type="predicted"/>
<keyword evidence="2" id="KW-1185">Reference proteome</keyword>
<name>A0A5N6UZS8_ASPTM</name>
<dbReference type="OrthoDB" id="10474933at2759"/>
<sequence>MHNFSSRLLRTQAVERSSAMIRQFRHRVACVLVVSPVRAKCTRLERAGESHVDVIAAAILSIAGGFHQLRPLMACWPAEVGKMVSRSELTRGKGVTYYRSRARFP</sequence>
<dbReference type="AlphaFoldDB" id="A0A5N6UZS8"/>
<dbReference type="EMBL" id="ML738611">
    <property type="protein sequence ID" value="KAE8164154.1"/>
    <property type="molecule type" value="Genomic_DNA"/>
</dbReference>
<gene>
    <name evidence="1" type="ORF">BDV40DRAFT_261390</name>
</gene>
<reference evidence="1 2" key="1">
    <citation type="submission" date="2019-04" db="EMBL/GenBank/DDBJ databases">
        <title>Friends and foes A comparative genomics study of 23 Aspergillus species from section Flavi.</title>
        <authorList>
            <consortium name="DOE Joint Genome Institute"/>
            <person name="Kjaerbolling I."/>
            <person name="Vesth T."/>
            <person name="Frisvad J.C."/>
            <person name="Nybo J.L."/>
            <person name="Theobald S."/>
            <person name="Kildgaard S."/>
            <person name="Isbrandt T."/>
            <person name="Kuo A."/>
            <person name="Sato A."/>
            <person name="Lyhne E.K."/>
            <person name="Kogle M.E."/>
            <person name="Wiebenga A."/>
            <person name="Kun R.S."/>
            <person name="Lubbers R.J."/>
            <person name="Makela M.R."/>
            <person name="Barry K."/>
            <person name="Chovatia M."/>
            <person name="Clum A."/>
            <person name="Daum C."/>
            <person name="Haridas S."/>
            <person name="He G."/>
            <person name="LaButti K."/>
            <person name="Lipzen A."/>
            <person name="Mondo S."/>
            <person name="Riley R."/>
            <person name="Salamov A."/>
            <person name="Simmons B.A."/>
            <person name="Magnuson J.K."/>
            <person name="Henrissat B."/>
            <person name="Mortensen U.H."/>
            <person name="Larsen T.O."/>
            <person name="Devries R.P."/>
            <person name="Grigoriev I.V."/>
            <person name="Machida M."/>
            <person name="Baker S.E."/>
            <person name="Andersen M.R."/>
        </authorList>
    </citation>
    <scope>NUCLEOTIDE SEQUENCE [LARGE SCALE GENOMIC DNA]</scope>
    <source>
        <strain evidence="1 2">CBS 117626</strain>
    </source>
</reference>
<dbReference type="Proteomes" id="UP000326950">
    <property type="component" value="Unassembled WGS sequence"/>
</dbReference>
<evidence type="ECO:0000313" key="1">
    <source>
        <dbReference type="EMBL" id="KAE8164154.1"/>
    </source>
</evidence>